<dbReference type="SUPFAM" id="SSF54928">
    <property type="entry name" value="RNA-binding domain, RBD"/>
    <property type="match status" value="1"/>
</dbReference>
<dbReference type="InterPro" id="IPR024636">
    <property type="entry name" value="SET_assoc"/>
</dbReference>
<organism evidence="20 21">
    <name type="scientific">Piloderma croceum (strain F 1598)</name>
    <dbReference type="NCBI Taxonomy" id="765440"/>
    <lineage>
        <taxon>Eukaryota</taxon>
        <taxon>Fungi</taxon>
        <taxon>Dikarya</taxon>
        <taxon>Basidiomycota</taxon>
        <taxon>Agaricomycotina</taxon>
        <taxon>Agaricomycetes</taxon>
        <taxon>Agaricomycetidae</taxon>
        <taxon>Atheliales</taxon>
        <taxon>Atheliaceae</taxon>
        <taxon>Piloderma</taxon>
    </lineage>
</organism>
<dbReference type="Pfam" id="PF11767">
    <property type="entry name" value="SET_assoc"/>
    <property type="match status" value="1"/>
</dbReference>
<feature type="region of interest" description="Disordered" evidence="16">
    <location>
        <begin position="1"/>
        <end position="109"/>
    </location>
</feature>
<evidence type="ECO:0000313" key="21">
    <source>
        <dbReference type="Proteomes" id="UP000054166"/>
    </source>
</evidence>
<evidence type="ECO:0000256" key="8">
    <source>
        <dbReference type="ARBA" id="ARBA00022691"/>
    </source>
</evidence>
<dbReference type="Pfam" id="PF00856">
    <property type="entry name" value="SET"/>
    <property type="match status" value="1"/>
</dbReference>
<feature type="compositionally biased region" description="Basic and acidic residues" evidence="16">
    <location>
        <begin position="954"/>
        <end position="963"/>
    </location>
</feature>
<dbReference type="EMBL" id="KN832970">
    <property type="protein sequence ID" value="KIM92240.1"/>
    <property type="molecule type" value="Genomic_DNA"/>
</dbReference>
<keyword evidence="9" id="KW-0156">Chromatin regulator</keyword>
<name>A0A0C3G7N5_PILCF</name>
<keyword evidence="7" id="KW-0808">Transferase</keyword>
<reference evidence="20 21" key="1">
    <citation type="submission" date="2014-04" db="EMBL/GenBank/DDBJ databases">
        <authorList>
            <consortium name="DOE Joint Genome Institute"/>
            <person name="Kuo A."/>
            <person name="Tarkka M."/>
            <person name="Buscot F."/>
            <person name="Kohler A."/>
            <person name="Nagy L.G."/>
            <person name="Floudas D."/>
            <person name="Copeland A."/>
            <person name="Barry K.W."/>
            <person name="Cichocki N."/>
            <person name="Veneault-Fourrey C."/>
            <person name="LaButti K."/>
            <person name="Lindquist E.A."/>
            <person name="Lipzen A."/>
            <person name="Lundell T."/>
            <person name="Morin E."/>
            <person name="Murat C."/>
            <person name="Sun H."/>
            <person name="Tunlid A."/>
            <person name="Henrissat B."/>
            <person name="Grigoriev I.V."/>
            <person name="Hibbett D.S."/>
            <person name="Martin F."/>
            <person name="Nordberg H.P."/>
            <person name="Cantor M.N."/>
            <person name="Hua S.X."/>
        </authorList>
    </citation>
    <scope>NUCLEOTIDE SEQUENCE [LARGE SCALE GENOMIC DNA]</scope>
    <source>
        <strain evidence="20 21">F 1598</strain>
    </source>
</reference>
<feature type="compositionally biased region" description="Pro residues" evidence="16">
    <location>
        <begin position="594"/>
        <end position="610"/>
    </location>
</feature>
<dbReference type="Gene3D" id="2.170.270.10">
    <property type="entry name" value="SET domain"/>
    <property type="match status" value="1"/>
</dbReference>
<evidence type="ECO:0000259" key="19">
    <source>
        <dbReference type="PROSITE" id="PS50868"/>
    </source>
</evidence>
<evidence type="ECO:0000256" key="13">
    <source>
        <dbReference type="ARBA" id="ARBA00047583"/>
    </source>
</evidence>
<feature type="compositionally biased region" description="Polar residues" evidence="16">
    <location>
        <begin position="582"/>
        <end position="592"/>
    </location>
</feature>
<accession>A0A0C3G7N5</accession>
<dbReference type="InterPro" id="IPR001214">
    <property type="entry name" value="SET_dom"/>
</dbReference>
<dbReference type="PRINTS" id="PR01217">
    <property type="entry name" value="PRICHEXTENSN"/>
</dbReference>
<dbReference type="EC" id="2.1.1.354" evidence="3"/>
<dbReference type="Pfam" id="PF11764">
    <property type="entry name" value="N-SET"/>
    <property type="match status" value="1"/>
</dbReference>
<dbReference type="PANTHER" id="PTHR45814:SF2">
    <property type="entry name" value="HISTONE-LYSINE N-METHYLTRANSFERASE SETD1"/>
    <property type="match status" value="1"/>
</dbReference>
<evidence type="ECO:0000256" key="2">
    <source>
        <dbReference type="ARBA" id="ARBA00004286"/>
    </source>
</evidence>
<dbReference type="STRING" id="765440.A0A0C3G7N5"/>
<evidence type="ECO:0000313" key="20">
    <source>
        <dbReference type="EMBL" id="KIM92240.1"/>
    </source>
</evidence>
<dbReference type="InterPro" id="IPR012677">
    <property type="entry name" value="Nucleotide-bd_a/b_plait_sf"/>
</dbReference>
<dbReference type="InterPro" id="IPR000504">
    <property type="entry name" value="RRM_dom"/>
</dbReference>
<dbReference type="InterPro" id="IPR003616">
    <property type="entry name" value="Post-SET_dom"/>
</dbReference>
<dbReference type="SUPFAM" id="SSF82199">
    <property type="entry name" value="SET domain"/>
    <property type="match status" value="1"/>
</dbReference>
<dbReference type="SMART" id="SM01291">
    <property type="entry name" value="N-SET"/>
    <property type="match status" value="1"/>
</dbReference>
<feature type="compositionally biased region" description="Pro residues" evidence="16">
    <location>
        <begin position="1034"/>
        <end position="1053"/>
    </location>
</feature>
<feature type="compositionally biased region" description="Low complexity" evidence="16">
    <location>
        <begin position="677"/>
        <end position="692"/>
    </location>
</feature>
<feature type="compositionally biased region" description="Low complexity" evidence="16">
    <location>
        <begin position="646"/>
        <end position="657"/>
    </location>
</feature>
<evidence type="ECO:0000256" key="5">
    <source>
        <dbReference type="ARBA" id="ARBA00022454"/>
    </source>
</evidence>
<keyword evidence="6" id="KW-0489">Methyltransferase</keyword>
<feature type="region of interest" description="Disordered" evidence="16">
    <location>
        <begin position="894"/>
        <end position="985"/>
    </location>
</feature>
<feature type="domain" description="RRM" evidence="17">
    <location>
        <begin position="406"/>
        <end position="497"/>
    </location>
</feature>
<feature type="region of interest" description="Disordered" evidence="16">
    <location>
        <begin position="150"/>
        <end position="294"/>
    </location>
</feature>
<dbReference type="Proteomes" id="UP000054166">
    <property type="component" value="Unassembled WGS sequence"/>
</dbReference>
<dbReference type="PROSITE" id="PS50280">
    <property type="entry name" value="SET"/>
    <property type="match status" value="1"/>
</dbReference>
<feature type="region of interest" description="Disordered" evidence="16">
    <location>
        <begin position="1027"/>
        <end position="1057"/>
    </location>
</feature>
<evidence type="ECO:0000256" key="4">
    <source>
        <dbReference type="ARBA" id="ARBA00015839"/>
    </source>
</evidence>
<feature type="compositionally biased region" description="Polar residues" evidence="16">
    <location>
        <begin position="627"/>
        <end position="636"/>
    </location>
</feature>
<dbReference type="GO" id="GO:0140999">
    <property type="term" value="F:histone H3K4 trimethyltransferase activity"/>
    <property type="evidence" value="ECO:0007669"/>
    <property type="project" value="UniProtKB-EC"/>
</dbReference>
<gene>
    <name evidence="20" type="ORF">PILCRDRAFT_810275</name>
</gene>
<dbReference type="HOGENOM" id="CLU_002889_0_0_1"/>
<dbReference type="SMART" id="SM00508">
    <property type="entry name" value="PostSET"/>
    <property type="match status" value="1"/>
</dbReference>
<dbReference type="OrthoDB" id="308383at2759"/>
<protein>
    <recommendedName>
        <fullName evidence="4">Histone-lysine N-methyltransferase, H3 lysine-4 specific</fullName>
        <ecNumber evidence="3">2.1.1.354</ecNumber>
    </recommendedName>
    <alternativeName>
        <fullName evidence="11">SET domain-containing protein 1</fullName>
    </alternativeName>
</protein>
<feature type="compositionally biased region" description="Low complexity" evidence="16">
    <location>
        <begin position="22"/>
        <end position="45"/>
    </location>
</feature>
<feature type="compositionally biased region" description="Basic and acidic residues" evidence="16">
    <location>
        <begin position="512"/>
        <end position="530"/>
    </location>
</feature>
<feature type="region of interest" description="Disordered" evidence="16">
    <location>
        <begin position="512"/>
        <end position="700"/>
    </location>
</feature>
<evidence type="ECO:0000256" key="15">
    <source>
        <dbReference type="PROSITE-ProRule" id="PRU00176"/>
    </source>
</evidence>
<keyword evidence="8" id="KW-0949">S-adenosyl-L-methionine</keyword>
<feature type="compositionally biased region" description="Basic and acidic residues" evidence="16">
    <location>
        <begin position="845"/>
        <end position="870"/>
    </location>
</feature>
<dbReference type="PROSITE" id="PS50102">
    <property type="entry name" value="RRM"/>
    <property type="match status" value="1"/>
</dbReference>
<evidence type="ECO:0000256" key="11">
    <source>
        <dbReference type="ARBA" id="ARBA00030093"/>
    </source>
</evidence>
<evidence type="ECO:0000256" key="12">
    <source>
        <dbReference type="ARBA" id="ARBA00047571"/>
    </source>
</evidence>
<dbReference type="InterPro" id="IPR044570">
    <property type="entry name" value="Set1-like"/>
</dbReference>
<dbReference type="GO" id="GO:0032259">
    <property type="term" value="P:methylation"/>
    <property type="evidence" value="ECO:0007669"/>
    <property type="project" value="UniProtKB-KW"/>
</dbReference>
<dbReference type="InterPro" id="IPR035979">
    <property type="entry name" value="RBD_domain_sf"/>
</dbReference>
<evidence type="ECO:0000256" key="6">
    <source>
        <dbReference type="ARBA" id="ARBA00022603"/>
    </source>
</evidence>
<evidence type="ECO:0000259" key="18">
    <source>
        <dbReference type="PROSITE" id="PS50280"/>
    </source>
</evidence>
<keyword evidence="5" id="KW-0158">Chromosome</keyword>
<dbReference type="FunCoup" id="A0A0C3G7N5">
    <property type="interactions" value="61"/>
</dbReference>
<keyword evidence="10" id="KW-0539">Nucleus</keyword>
<comment type="catalytic activity">
    <reaction evidence="12">
        <text>L-lysyl(4)-[histone H3] + 3 S-adenosyl-L-methionine = N(6),N(6),N(6)-trimethyl-L-lysyl(4)-[histone H3] + 3 S-adenosyl-L-homocysteine + 3 H(+)</text>
        <dbReference type="Rhea" id="RHEA:60260"/>
        <dbReference type="Rhea" id="RHEA-COMP:15537"/>
        <dbReference type="Rhea" id="RHEA-COMP:15547"/>
        <dbReference type="ChEBI" id="CHEBI:15378"/>
        <dbReference type="ChEBI" id="CHEBI:29969"/>
        <dbReference type="ChEBI" id="CHEBI:57856"/>
        <dbReference type="ChEBI" id="CHEBI:59789"/>
        <dbReference type="ChEBI" id="CHEBI:61961"/>
        <dbReference type="EC" id="2.1.1.354"/>
    </reaction>
</comment>
<feature type="compositionally biased region" description="Polar residues" evidence="16">
    <location>
        <begin position="664"/>
        <end position="675"/>
    </location>
</feature>
<feature type="compositionally biased region" description="Pro residues" evidence="16">
    <location>
        <begin position="157"/>
        <end position="249"/>
    </location>
</feature>
<evidence type="ECO:0000256" key="9">
    <source>
        <dbReference type="ARBA" id="ARBA00022853"/>
    </source>
</evidence>
<evidence type="ECO:0000256" key="16">
    <source>
        <dbReference type="SAM" id="MobiDB-lite"/>
    </source>
</evidence>
<keyword evidence="15" id="KW-0694">RNA-binding</keyword>
<comment type="catalytic activity">
    <reaction evidence="13">
        <text>N(6)-methyl-L-lysyl(4)-[histone H3] + S-adenosyl-L-methionine = N(6),N(6)-dimethyl-L-lysyl(4)-[histone H3] + S-adenosyl-L-homocysteine + H(+)</text>
        <dbReference type="Rhea" id="RHEA:60268"/>
        <dbReference type="Rhea" id="RHEA-COMP:15540"/>
        <dbReference type="Rhea" id="RHEA-COMP:15543"/>
        <dbReference type="ChEBI" id="CHEBI:15378"/>
        <dbReference type="ChEBI" id="CHEBI:57856"/>
        <dbReference type="ChEBI" id="CHEBI:59789"/>
        <dbReference type="ChEBI" id="CHEBI:61929"/>
        <dbReference type="ChEBI" id="CHEBI:61976"/>
    </reaction>
</comment>
<dbReference type="Gene3D" id="3.30.70.330">
    <property type="match status" value="1"/>
</dbReference>
<feature type="compositionally biased region" description="Basic residues" evidence="16">
    <location>
        <begin position="919"/>
        <end position="932"/>
    </location>
</feature>
<dbReference type="SMART" id="SM00317">
    <property type="entry name" value="SET"/>
    <property type="match status" value="1"/>
</dbReference>
<dbReference type="InParanoid" id="A0A0C3G7N5"/>
<dbReference type="Pfam" id="PF00076">
    <property type="entry name" value="RRM_1"/>
    <property type="match status" value="1"/>
</dbReference>
<sequence>MSGKAPPRGPRALLGSQPVGISSPAPTANSQPASSAPTSPAKKAPPTGPRSLTNGMHNVIPTGPSRGLKPKPMVNGHLSVPVAGPSTSLSAKSPPTGPSALLGRLSDKGKQVERISVVTKPQVNGVAGVSLVSAPDTLPTAPIKFSFPAKKVSGIAPPQPASEPPPPPPPSHPPPPPPPPSSAPPPIPPPAPPSILPPPPPSEPAPPPPPPPPSIPAPHPPPLAPPPLPPASTTAKPPPPPSAPPPLPGATPAQPVSVPPPQPLPPPPTKPASPPPPPKTYSLPPLPPWPPVRSEYPLGKDFKVLYDPAVDKDRDGRLKALLEKVRVAPSSSAAATDPRIKGKGKGKEILYRYDGEVIEGEPDIFIRDPRKAYGYKPQKSQRPGRTDFHELKYEYDSNSTGPPPPTAVLITNISPLTPNQQIRRHFSTHGSIQSFEPQIDKENGGALGIVFIKFNTHDEAKRCVEKENGKRLGVGGGIGLTAGAGEGEEVRVVFDGEGVKLKAVLKELDDGRKRAREEKKRKEREAKIKEANAAAGTPSTNVSAGQTPQQPGWWPPGQHPHGTARLPASHTSNSRPVHLPQHPSTHFNNLQVPNAPPPPNIMNGLPPAPPQGRIRRPPTALVPPRTNLPSTVNAFNNRHPLPPNPSLQSHSSSSTPLRSHRMSRFNQNAQASPLTAPSRSPSPISRRPGQSSHTAKQKEHEAVIEALSKNGFDHAKIDATAVGGSVTEEDVKMFFEGFKIDKVLQDHLGWYVAFQTNDTARRAAMVLNSGARTLARHSVTISVHPAPSALSLSASASGKTKWEDDELIDQSEQTIVRELKMLLEKDVMERLMGAALRKMVTHEKVRKAEEKAKLGGKDAEGGEQRAEKRGLKGLSFKKPNKRAREEVQAVVVELEADTETIGPEEEEELGEEVDAGERPKKRRKKDIPKKTKKVVEEDEVESEDDDTLVPESTEVARKRLSSEDRDDDEPIKKRLKAAQVDDEVKVSPKKILTKKKPGKKAAKVIEEVVIPMDMNFDIPQVAHFPGFDSSLSPSPSPVPAPKVPRLPSPPPDPLDQGICKDDEDLYFSRLALSGAPDTEPSPPAPDADNLLPFRKHVTGSARTEGYYKISHAEKSAYVAQYALRATATEEVAPVQAPPPQHITSSRSNRANARRRALGLEEINQVQRAVALSKGETAAEMTIKFNQLQTRKKHLRFARSPIHDWGLYAMERISRGEMVIEYVGEVIRAQVADKREKAYERQGIGSSYLFRIDEDLVVDATKKGNLGRLINHACDPNCTAKIITINGEKKIVIYAKRDIELGDEITYDYHFPIEQDKIPCLCGSVKCRGYLN</sequence>
<dbReference type="GO" id="GO:0048188">
    <property type="term" value="C:Set1C/COMPASS complex"/>
    <property type="evidence" value="ECO:0007669"/>
    <property type="project" value="TreeGrafter"/>
</dbReference>
<dbReference type="InterPro" id="IPR046341">
    <property type="entry name" value="SET_dom_sf"/>
</dbReference>
<feature type="compositionally biased region" description="Acidic residues" evidence="16">
    <location>
        <begin position="936"/>
        <end position="948"/>
    </location>
</feature>
<dbReference type="SMART" id="SM00360">
    <property type="entry name" value="RRM"/>
    <property type="match status" value="1"/>
</dbReference>
<comment type="catalytic activity">
    <reaction evidence="14">
        <text>N(6),N(6)-dimethyl-L-lysyl(4)-[histone H3] + S-adenosyl-L-methionine = N(6),N(6),N(6)-trimethyl-L-lysyl(4)-[histone H3] + S-adenosyl-L-homocysteine + H(+)</text>
        <dbReference type="Rhea" id="RHEA:60272"/>
        <dbReference type="Rhea" id="RHEA-COMP:15537"/>
        <dbReference type="Rhea" id="RHEA-COMP:15540"/>
        <dbReference type="ChEBI" id="CHEBI:15378"/>
        <dbReference type="ChEBI" id="CHEBI:57856"/>
        <dbReference type="ChEBI" id="CHEBI:59789"/>
        <dbReference type="ChEBI" id="CHEBI:61961"/>
        <dbReference type="ChEBI" id="CHEBI:61976"/>
    </reaction>
</comment>
<dbReference type="GO" id="GO:0003723">
    <property type="term" value="F:RNA binding"/>
    <property type="evidence" value="ECO:0007669"/>
    <property type="project" value="UniProtKB-UniRule"/>
</dbReference>
<reference evidence="21" key="2">
    <citation type="submission" date="2015-01" db="EMBL/GenBank/DDBJ databases">
        <title>Evolutionary Origins and Diversification of the Mycorrhizal Mutualists.</title>
        <authorList>
            <consortium name="DOE Joint Genome Institute"/>
            <consortium name="Mycorrhizal Genomics Consortium"/>
            <person name="Kohler A."/>
            <person name="Kuo A."/>
            <person name="Nagy L.G."/>
            <person name="Floudas D."/>
            <person name="Copeland A."/>
            <person name="Barry K.W."/>
            <person name="Cichocki N."/>
            <person name="Veneault-Fourrey C."/>
            <person name="LaButti K."/>
            <person name="Lindquist E.A."/>
            <person name="Lipzen A."/>
            <person name="Lundell T."/>
            <person name="Morin E."/>
            <person name="Murat C."/>
            <person name="Riley R."/>
            <person name="Ohm R."/>
            <person name="Sun H."/>
            <person name="Tunlid A."/>
            <person name="Henrissat B."/>
            <person name="Grigoriev I.V."/>
            <person name="Hibbett D.S."/>
            <person name="Martin F."/>
        </authorList>
    </citation>
    <scope>NUCLEOTIDE SEQUENCE [LARGE SCALE GENOMIC DNA]</scope>
    <source>
        <strain evidence="21">F 1598</strain>
    </source>
</reference>
<evidence type="ECO:0000256" key="7">
    <source>
        <dbReference type="ARBA" id="ARBA00022679"/>
    </source>
</evidence>
<feature type="compositionally biased region" description="Acidic residues" evidence="16">
    <location>
        <begin position="894"/>
        <end position="914"/>
    </location>
</feature>
<evidence type="ECO:0000256" key="10">
    <source>
        <dbReference type="ARBA" id="ARBA00023242"/>
    </source>
</evidence>
<evidence type="ECO:0000256" key="3">
    <source>
        <dbReference type="ARBA" id="ARBA00012182"/>
    </source>
</evidence>
<evidence type="ECO:0000256" key="1">
    <source>
        <dbReference type="ARBA" id="ARBA00004123"/>
    </source>
</evidence>
<feature type="compositionally biased region" description="Pro residues" evidence="16">
    <location>
        <begin position="257"/>
        <end position="291"/>
    </location>
</feature>
<comment type="subcellular location">
    <subcellularLocation>
        <location evidence="2">Chromosome</location>
    </subcellularLocation>
    <subcellularLocation>
        <location evidence="1">Nucleus</location>
    </subcellularLocation>
</comment>
<proteinExistence type="predicted"/>
<dbReference type="PROSITE" id="PS50868">
    <property type="entry name" value="POST_SET"/>
    <property type="match status" value="1"/>
</dbReference>
<evidence type="ECO:0000259" key="17">
    <source>
        <dbReference type="PROSITE" id="PS50102"/>
    </source>
</evidence>
<evidence type="ECO:0000256" key="14">
    <source>
        <dbReference type="ARBA" id="ARBA00049129"/>
    </source>
</evidence>
<dbReference type="GO" id="GO:0005694">
    <property type="term" value="C:chromosome"/>
    <property type="evidence" value="ECO:0007669"/>
    <property type="project" value="UniProtKB-SubCell"/>
</dbReference>
<feature type="region of interest" description="Disordered" evidence="16">
    <location>
        <begin position="845"/>
        <end position="874"/>
    </location>
</feature>
<dbReference type="InterPro" id="IPR024657">
    <property type="entry name" value="COMPASS_Set1_N-SET"/>
</dbReference>
<dbReference type="PANTHER" id="PTHR45814">
    <property type="entry name" value="HISTONE-LYSINE N-METHYLTRANSFERASE SETD1"/>
    <property type="match status" value="1"/>
</dbReference>
<feature type="domain" description="Post-SET" evidence="19">
    <location>
        <begin position="1315"/>
        <end position="1331"/>
    </location>
</feature>
<keyword evidence="21" id="KW-1185">Reference proteome</keyword>
<feature type="domain" description="SET" evidence="18">
    <location>
        <begin position="1192"/>
        <end position="1309"/>
    </location>
</feature>